<evidence type="ECO:0000256" key="1">
    <source>
        <dbReference type="ARBA" id="ARBA00006525"/>
    </source>
</evidence>
<dbReference type="InterPro" id="IPR003488">
    <property type="entry name" value="DprA"/>
</dbReference>
<comment type="caution">
    <text evidence="4">The sequence shown here is derived from an EMBL/GenBank/DDBJ whole genome shotgun (WGS) entry which is preliminary data.</text>
</comment>
<evidence type="ECO:0000313" key="4">
    <source>
        <dbReference type="EMBL" id="HJB74200.1"/>
    </source>
</evidence>
<dbReference type="PANTHER" id="PTHR43022:SF1">
    <property type="entry name" value="PROTEIN SMF"/>
    <property type="match status" value="1"/>
</dbReference>
<feature type="domain" description="Smf/DprA SLOG" evidence="2">
    <location>
        <begin position="77"/>
        <end position="283"/>
    </location>
</feature>
<dbReference type="InterPro" id="IPR057666">
    <property type="entry name" value="DrpA_SLOG"/>
</dbReference>
<proteinExistence type="inferred from homology"/>
<dbReference type="EMBL" id="DWXN01000002">
    <property type="protein sequence ID" value="HJB74200.1"/>
    <property type="molecule type" value="Genomic_DNA"/>
</dbReference>
<sequence>MNKNTPYWVWLQSALGAGARIKEIIEYFGGAKAVYDAGETEWKMSPVFVPRQVEHLKNTPLDVAEDILTVCRLNSWQILTPEDAAYPRRVYEIENPPAALYVSGTLPDIDSSVVIGIVGTRKASDYAVKAADVMSRGISRLGAVVVSGGALGVDTAAHNAALLSGGKTVAVLGCGLGTNYLMENKPLRDAIAANGALITEFPPFTKASRYTFPIRNRIISALSLGVLVVEAGVKSGSLITANYAVEQGRDVYAVPCSILEPEYAGTNKLIDEGAVVATKPLDLVFPYAERFGLDLSGAKDVRTIMKETAPKTVNAKENSGSISFENLGKSRAKRVERQNAAAGLSGDTLTVYRALGNVYMHVDEICAKTSLNPGSVLTALTALEIADLVQSAGGKRYKLS</sequence>
<comment type="similarity">
    <text evidence="1">Belongs to the DprA/Smf family.</text>
</comment>
<reference evidence="4" key="2">
    <citation type="submission" date="2021-04" db="EMBL/GenBank/DDBJ databases">
        <authorList>
            <person name="Gilroy R."/>
        </authorList>
    </citation>
    <scope>NUCLEOTIDE SEQUENCE</scope>
    <source>
        <strain evidence="4">CHK188-16595</strain>
    </source>
</reference>
<dbReference type="NCBIfam" id="TIGR00732">
    <property type="entry name" value="dprA"/>
    <property type="match status" value="1"/>
</dbReference>
<evidence type="ECO:0000259" key="2">
    <source>
        <dbReference type="Pfam" id="PF02481"/>
    </source>
</evidence>
<dbReference type="InterPro" id="IPR041614">
    <property type="entry name" value="DprA_WH"/>
</dbReference>
<dbReference type="PANTHER" id="PTHR43022">
    <property type="entry name" value="PROTEIN SMF"/>
    <property type="match status" value="1"/>
</dbReference>
<dbReference type="Proteomes" id="UP000823877">
    <property type="component" value="Unassembled WGS sequence"/>
</dbReference>
<organism evidence="4 5">
    <name type="scientific">Candidatus Eubacterium faecale</name>
    <dbReference type="NCBI Taxonomy" id="2838568"/>
    <lineage>
        <taxon>Bacteria</taxon>
        <taxon>Bacillati</taxon>
        <taxon>Bacillota</taxon>
        <taxon>Clostridia</taxon>
        <taxon>Eubacteriales</taxon>
        <taxon>Eubacteriaceae</taxon>
        <taxon>Eubacterium</taxon>
    </lineage>
</organism>
<protein>
    <submittedName>
        <fullName evidence="4">DNA-processing protein DprA</fullName>
    </submittedName>
</protein>
<evidence type="ECO:0000259" key="3">
    <source>
        <dbReference type="Pfam" id="PF17782"/>
    </source>
</evidence>
<dbReference type="Pfam" id="PF02481">
    <property type="entry name" value="DNA_processg_A"/>
    <property type="match status" value="1"/>
</dbReference>
<feature type="domain" description="DprA winged helix" evidence="3">
    <location>
        <begin position="338"/>
        <end position="395"/>
    </location>
</feature>
<gene>
    <name evidence="4" type="primary">dprA</name>
    <name evidence="4" type="ORF">IAA37_00815</name>
</gene>
<dbReference type="Pfam" id="PF17782">
    <property type="entry name" value="WHD_DprA"/>
    <property type="match status" value="1"/>
</dbReference>
<dbReference type="AlphaFoldDB" id="A0A9D2MG73"/>
<accession>A0A9D2MG73</accession>
<name>A0A9D2MG73_9FIRM</name>
<reference evidence="4" key="1">
    <citation type="journal article" date="2021" name="PeerJ">
        <title>Extensive microbial diversity within the chicken gut microbiome revealed by metagenomics and culture.</title>
        <authorList>
            <person name="Gilroy R."/>
            <person name="Ravi A."/>
            <person name="Getino M."/>
            <person name="Pursley I."/>
            <person name="Horton D.L."/>
            <person name="Alikhan N.F."/>
            <person name="Baker D."/>
            <person name="Gharbi K."/>
            <person name="Hall N."/>
            <person name="Watson M."/>
            <person name="Adriaenssens E.M."/>
            <person name="Foster-Nyarko E."/>
            <person name="Jarju S."/>
            <person name="Secka A."/>
            <person name="Antonio M."/>
            <person name="Oren A."/>
            <person name="Chaudhuri R.R."/>
            <person name="La Ragione R."/>
            <person name="Hildebrand F."/>
            <person name="Pallen M.J."/>
        </authorList>
    </citation>
    <scope>NUCLEOTIDE SEQUENCE</scope>
    <source>
        <strain evidence="4">CHK188-16595</strain>
    </source>
</reference>
<dbReference type="Gene3D" id="3.40.50.450">
    <property type="match status" value="1"/>
</dbReference>
<dbReference type="SUPFAM" id="SSF102405">
    <property type="entry name" value="MCP/YpsA-like"/>
    <property type="match status" value="1"/>
</dbReference>
<dbReference type="GO" id="GO:0009294">
    <property type="term" value="P:DNA-mediated transformation"/>
    <property type="evidence" value="ECO:0007669"/>
    <property type="project" value="InterPro"/>
</dbReference>
<dbReference type="InterPro" id="IPR036388">
    <property type="entry name" value="WH-like_DNA-bd_sf"/>
</dbReference>
<evidence type="ECO:0000313" key="5">
    <source>
        <dbReference type="Proteomes" id="UP000823877"/>
    </source>
</evidence>
<dbReference type="Gene3D" id="1.10.10.10">
    <property type="entry name" value="Winged helix-like DNA-binding domain superfamily/Winged helix DNA-binding domain"/>
    <property type="match status" value="1"/>
</dbReference>